<evidence type="ECO:0000259" key="5">
    <source>
        <dbReference type="PROSITE" id="PS50825"/>
    </source>
</evidence>
<dbReference type="OrthoDB" id="337038at2759"/>
<dbReference type="OMA" id="ACISATM"/>
<feature type="domain" description="HYR" evidence="5">
    <location>
        <begin position="216"/>
        <end position="299"/>
    </location>
</feature>
<keyword evidence="4" id="KW-0732">Signal</keyword>
<feature type="compositionally biased region" description="Basic and acidic residues" evidence="2">
    <location>
        <begin position="1611"/>
        <end position="1620"/>
    </location>
</feature>
<evidence type="ECO:0000256" key="4">
    <source>
        <dbReference type="SAM" id="SignalP"/>
    </source>
</evidence>
<keyword evidence="3" id="KW-0812">Transmembrane</keyword>
<evidence type="ECO:0000313" key="6">
    <source>
        <dbReference type="EnsemblMetazoa" id="XP_038071849.1"/>
    </source>
</evidence>
<dbReference type="Pfam" id="PF02494">
    <property type="entry name" value="HYR"/>
    <property type="match status" value="10"/>
</dbReference>
<feature type="domain" description="HYR" evidence="5">
    <location>
        <begin position="914"/>
        <end position="1003"/>
    </location>
</feature>
<proteinExistence type="predicted"/>
<name>A0A914B7A8_PATMI</name>
<dbReference type="InterPro" id="IPR000742">
    <property type="entry name" value="EGF"/>
</dbReference>
<evidence type="ECO:0000256" key="2">
    <source>
        <dbReference type="SAM" id="MobiDB-lite"/>
    </source>
</evidence>
<dbReference type="Proteomes" id="UP000887568">
    <property type="component" value="Unplaced"/>
</dbReference>
<feature type="domain" description="HYR" evidence="5">
    <location>
        <begin position="738"/>
        <end position="827"/>
    </location>
</feature>
<dbReference type="EnsemblMetazoa" id="XM_038215921.1">
    <property type="protein sequence ID" value="XP_038071849.1"/>
    <property type="gene ID" value="LOC119740575"/>
</dbReference>
<dbReference type="PROSITE" id="PS50825">
    <property type="entry name" value="HYR"/>
    <property type="match status" value="8"/>
</dbReference>
<reference evidence="6" key="1">
    <citation type="submission" date="2022-11" db="UniProtKB">
        <authorList>
            <consortium name="EnsemblMetazoa"/>
        </authorList>
    </citation>
    <scope>IDENTIFICATION</scope>
</reference>
<dbReference type="PROSITE" id="PS00022">
    <property type="entry name" value="EGF_1"/>
    <property type="match status" value="1"/>
</dbReference>
<evidence type="ECO:0000313" key="7">
    <source>
        <dbReference type="Proteomes" id="UP000887568"/>
    </source>
</evidence>
<dbReference type="SMART" id="SM00181">
    <property type="entry name" value="EGF"/>
    <property type="match status" value="10"/>
</dbReference>
<feature type="domain" description="HYR" evidence="5">
    <location>
        <begin position="22"/>
        <end position="103"/>
    </location>
</feature>
<protein>
    <recommendedName>
        <fullName evidence="5">HYR domain-containing protein</fullName>
    </recommendedName>
</protein>
<feature type="chain" id="PRO_5036834138" description="HYR domain-containing protein" evidence="4">
    <location>
        <begin position="25"/>
        <end position="1660"/>
    </location>
</feature>
<dbReference type="InterPro" id="IPR003410">
    <property type="entry name" value="HYR_dom"/>
</dbReference>
<feature type="domain" description="HYR" evidence="5">
    <location>
        <begin position="476"/>
        <end position="561"/>
    </location>
</feature>
<feature type="transmembrane region" description="Helical" evidence="3">
    <location>
        <begin position="1483"/>
        <end position="1508"/>
    </location>
</feature>
<keyword evidence="3" id="KW-1133">Transmembrane helix</keyword>
<feature type="domain" description="HYR" evidence="5">
    <location>
        <begin position="386"/>
        <end position="475"/>
    </location>
</feature>
<dbReference type="RefSeq" id="XP_038071849.1">
    <property type="nucleotide sequence ID" value="XM_038215921.1"/>
</dbReference>
<feature type="signal peptide" evidence="4">
    <location>
        <begin position="1"/>
        <end position="24"/>
    </location>
</feature>
<dbReference type="Gene3D" id="2.10.25.10">
    <property type="entry name" value="Laminin"/>
    <property type="match status" value="1"/>
</dbReference>
<dbReference type="GeneID" id="119740575"/>
<keyword evidence="7" id="KW-1185">Reference proteome</keyword>
<sequence>MAISGWKVFTLLACISATMCVVQAQAPTFVTCQNYLTPAAGVPLPLAVDFTLPTAEDSGGNTVEVVCSHQPGDRFPLGKTEVTCNATVGSDKSTCKFEVGVGDAANCTRGYKACTCISAIDQCTCKIGYSGVDCGVEDGTNCIDGDNPSPGCGAPPCNTPDCRCDNGWQGPSCDVVDDGSSCYTAPGAPPHCFACFAGDDPPCVCELGYQGRTCEKDYLPPAFLFCPADFFVQAADDEDSAQASWNDPTAEDNSGVAPTISCDHVSGSRFTAGSTRVTCTASDGENNMSHCTFNITVSDEKIPNITCPGNGVWNVDAESAFATVVLSPAPKAVDNIDGSVVVTCFGNLKPIGLPEDQYPVGETFVKCYANDSSANQASCSFTVTVLDNEGPVVTCPRNIVNNVEPGMPDAAVDWRPPTAEDVVEGPIPVVNCTDHNGKDAESGDRFPAGNITITCSAFDSVGNEGNCSFLITVNDNEAPIMTCPANISRNVDPGQSVGTIDWPTEPSANDTVDGPLAVTCYDDSDKVVNSGDEFSVRDTVVTCKASDASHNEGSCRFIITVIDNEDPLISCPESIFKDLEAGSAVGIIDWPTLPSANDIVDGPLAVTCHDESDKLVNSGDEFSVGVTEVTCIASDNSNNEANCSFTINLKDVEGPIVTCPDNDTENVEPGTVDAAVDWSPSPSAHDVVDGPVPNVTCADEGEMVESGGRFPIGETEVTCIARDSAQNEGNCSFFITVIDNESPIMSCPADITQDIDTGSAVATIEWPTQPSANDTVDGPLAVKCYDDSGELVNSGDEFSVLDTVVTCKASDKSDNEANCSFTITVKDIEGPVMACPGNISHDLVPGSSTGVIDWPVIPSANDTVDGPLPVTCKDESGKLVASGEEYPVGVTVVTCEASDGSTNKGSCIFVITVKDNEAPVMSCPADISQDVVPGEGVAIVDWLPLPSANDAVDGLLNVTCRNESGKLVNSGDEFPIGVAAVTCKSSDSSGNEANCSFTISVTECGGVQACENGGTFFKAFCNCSCPSPFIGKTCEACDPCQNGGNSQDPDTCVCQCPGGFTGPLCSECKECVNGGNQDEATCVCNCFNSFQGPLCDVCPSDMQCGNGGEFDETSCKCNCQSPWTGQTCTECTPCANDGSNQDPDTCICDCPGVFLPPVCAECGGVTECQNDGVFSDVFCNCTCLSPFTGKTCTECEPCQNGGSYQNKFTCVCDCPYFHTDPLCMVCPLEFVCLNGATRQEAACSCECADGWRGTDCSEPIPNIPDDEYPVSPIWTVSVEKKVSFEIAVIAPVDSGMECDPTINKFSNECNALVLEFKLSVEIEYKFVAGFSRVVIDQDKLRAGSVVVPHDVIYNYDEMTPTTRGISANALYEATVGKAVDRGYIGKLKVATGCQDCMAPQDKTYICDADPPECAAGLVLTQSTNGGVGTCYYVCWSKCKVDPAYCGDGTCHQESGSEQITCNCPQSSEVMYSGTQCQLQVQLVWLYVGVSLGGVLLLVLIIVLSVCLWRRRGKVHKFQDEDEEKEELHRPVSGKVIKELRSYHNDGNNRDMFFQEAATIPSHASPYAQVHKSRSSKAIKHGEANGAWKHGEANGAWPGALPRARARPLSEGQKDETKIKSSDFNGNEGGDRRSWYFWGSMSLPKKQPTEMIRMTSESGRF</sequence>
<keyword evidence="1" id="KW-0677">Repeat</keyword>
<organism evidence="6 7">
    <name type="scientific">Patiria miniata</name>
    <name type="common">Bat star</name>
    <name type="synonym">Asterina miniata</name>
    <dbReference type="NCBI Taxonomy" id="46514"/>
    <lineage>
        <taxon>Eukaryota</taxon>
        <taxon>Metazoa</taxon>
        <taxon>Echinodermata</taxon>
        <taxon>Eleutherozoa</taxon>
        <taxon>Asterozoa</taxon>
        <taxon>Asteroidea</taxon>
        <taxon>Valvatacea</taxon>
        <taxon>Valvatida</taxon>
        <taxon>Asterinidae</taxon>
        <taxon>Patiria</taxon>
    </lineage>
</organism>
<feature type="domain" description="HYR" evidence="5">
    <location>
        <begin position="562"/>
        <end position="651"/>
    </location>
</feature>
<feature type="region of interest" description="Disordered" evidence="2">
    <location>
        <begin position="1584"/>
        <end position="1626"/>
    </location>
</feature>
<dbReference type="PANTHER" id="PTHR24273:SF32">
    <property type="entry name" value="HYALIN"/>
    <property type="match status" value="1"/>
</dbReference>
<evidence type="ECO:0000256" key="1">
    <source>
        <dbReference type="ARBA" id="ARBA00022737"/>
    </source>
</evidence>
<keyword evidence="3" id="KW-0472">Membrane</keyword>
<accession>A0A914B7A8</accession>
<evidence type="ECO:0000256" key="3">
    <source>
        <dbReference type="SAM" id="Phobius"/>
    </source>
</evidence>
<feature type="domain" description="HYR" evidence="5">
    <location>
        <begin position="652"/>
        <end position="737"/>
    </location>
</feature>
<dbReference type="PANTHER" id="PTHR24273">
    <property type="entry name" value="FI04643P-RELATED"/>
    <property type="match status" value="1"/>
</dbReference>